<organism evidence="18 19">
    <name type="scientific">Chiloscyllium punctatum</name>
    <name type="common">Brownbanded bambooshark</name>
    <name type="synonym">Hemiscyllium punctatum</name>
    <dbReference type="NCBI Taxonomy" id="137246"/>
    <lineage>
        <taxon>Eukaryota</taxon>
        <taxon>Metazoa</taxon>
        <taxon>Chordata</taxon>
        <taxon>Craniata</taxon>
        <taxon>Vertebrata</taxon>
        <taxon>Chondrichthyes</taxon>
        <taxon>Elasmobranchii</taxon>
        <taxon>Galeomorphii</taxon>
        <taxon>Galeoidea</taxon>
        <taxon>Orectolobiformes</taxon>
        <taxon>Hemiscylliidae</taxon>
        <taxon>Chiloscyllium</taxon>
    </lineage>
</organism>
<dbReference type="Pfam" id="PF00435">
    <property type="entry name" value="Spectrin"/>
    <property type="match status" value="3"/>
</dbReference>
<keyword evidence="5" id="KW-0963">Cytoplasm</keyword>
<evidence type="ECO:0000313" key="19">
    <source>
        <dbReference type="Proteomes" id="UP000287033"/>
    </source>
</evidence>
<dbReference type="FunFam" id="1.10.418.10:FF:000033">
    <property type="entry name" value="nesprin-1 isoform X1"/>
    <property type="match status" value="1"/>
</dbReference>
<keyword evidence="8" id="KW-0677">Repeat</keyword>
<evidence type="ECO:0000256" key="4">
    <source>
        <dbReference type="ARBA" id="ARBA00008619"/>
    </source>
</evidence>
<dbReference type="Pfam" id="PF25803">
    <property type="entry name" value="Spectrin_SYNE1_2"/>
    <property type="match status" value="1"/>
</dbReference>
<evidence type="ECO:0000256" key="16">
    <source>
        <dbReference type="SAM" id="MobiDB-lite"/>
    </source>
</evidence>
<feature type="domain" description="Calponin-homology (CH)" evidence="17">
    <location>
        <begin position="31"/>
        <end position="138"/>
    </location>
</feature>
<dbReference type="PROSITE" id="PS00019">
    <property type="entry name" value="ACTININ_1"/>
    <property type="match status" value="1"/>
</dbReference>
<keyword evidence="13" id="KW-0206">Cytoskeleton</keyword>
<evidence type="ECO:0000256" key="12">
    <source>
        <dbReference type="ARBA" id="ARBA00023203"/>
    </source>
</evidence>
<evidence type="ECO:0000256" key="5">
    <source>
        <dbReference type="ARBA" id="ARBA00022490"/>
    </source>
</evidence>
<dbReference type="InterPro" id="IPR047291">
    <property type="entry name" value="CH_SYNE1_rpt2"/>
</dbReference>
<evidence type="ECO:0000256" key="11">
    <source>
        <dbReference type="ARBA" id="ARBA00023136"/>
    </source>
</evidence>
<evidence type="ECO:0000256" key="3">
    <source>
        <dbReference type="ARBA" id="ARBA00004245"/>
    </source>
</evidence>
<dbReference type="STRING" id="137246.A0A401SQJ9"/>
<feature type="coiled-coil region" evidence="15">
    <location>
        <begin position="1348"/>
        <end position="1375"/>
    </location>
</feature>
<comment type="caution">
    <text evidence="18">The sequence shown here is derived from an EMBL/GenBank/DDBJ whole genome shotgun (WGS) entry which is preliminary data.</text>
</comment>
<dbReference type="Proteomes" id="UP000287033">
    <property type="component" value="Unassembled WGS sequence"/>
</dbReference>
<keyword evidence="19" id="KW-1185">Reference proteome</keyword>
<keyword evidence="9" id="KW-1133">Transmembrane helix</keyword>
<feature type="coiled-coil region" evidence="15">
    <location>
        <begin position="4352"/>
        <end position="4379"/>
    </location>
</feature>
<comment type="subcellular location">
    <subcellularLocation>
        <location evidence="3">Cytoplasm</location>
        <location evidence="3">Cytoskeleton</location>
    </subcellularLocation>
    <subcellularLocation>
        <location evidence="2">Cytoplasm</location>
        <location evidence="2">Myofibril</location>
        <location evidence="2">Sarcomere</location>
    </subcellularLocation>
    <subcellularLocation>
        <location evidence="1">Nucleus membrane</location>
    </subcellularLocation>
</comment>
<dbReference type="SMART" id="SM00033">
    <property type="entry name" value="CH"/>
    <property type="match status" value="2"/>
</dbReference>
<dbReference type="GO" id="GO:0003779">
    <property type="term" value="F:actin binding"/>
    <property type="evidence" value="ECO:0007669"/>
    <property type="project" value="UniProtKB-KW"/>
</dbReference>
<dbReference type="SUPFAM" id="SSF47576">
    <property type="entry name" value="Calponin-homology domain, CH-domain"/>
    <property type="match status" value="1"/>
</dbReference>
<feature type="coiled-coil region" evidence="15">
    <location>
        <begin position="3248"/>
        <end position="3282"/>
    </location>
</feature>
<evidence type="ECO:0000256" key="10">
    <source>
        <dbReference type="ARBA" id="ARBA00023054"/>
    </source>
</evidence>
<dbReference type="OrthoDB" id="18853at2759"/>
<dbReference type="PANTHER" id="PTHR14514:SF3">
    <property type="entry name" value="NESPRIN-1"/>
    <property type="match status" value="1"/>
</dbReference>
<keyword evidence="7" id="KW-0812">Transmembrane</keyword>
<feature type="coiled-coil region" evidence="15">
    <location>
        <begin position="904"/>
        <end position="991"/>
    </location>
</feature>
<name>A0A401SQJ9_CHIPU</name>
<keyword evidence="12" id="KW-0009">Actin-binding</keyword>
<evidence type="ECO:0000256" key="1">
    <source>
        <dbReference type="ARBA" id="ARBA00004126"/>
    </source>
</evidence>
<keyword evidence="11" id="KW-0472">Membrane</keyword>
<evidence type="ECO:0000313" key="18">
    <source>
        <dbReference type="EMBL" id="GCC32670.1"/>
    </source>
</evidence>
<feature type="compositionally biased region" description="Polar residues" evidence="16">
    <location>
        <begin position="1034"/>
        <end position="1047"/>
    </location>
</feature>
<keyword evidence="6" id="KW-0597">Phosphoprotein</keyword>
<keyword evidence="14" id="KW-0539">Nucleus</keyword>
<dbReference type="InterPro" id="IPR047290">
    <property type="entry name" value="CH_SYNE1_rpt1"/>
</dbReference>
<dbReference type="InterPro" id="IPR018159">
    <property type="entry name" value="Spectrin/alpha-actinin"/>
</dbReference>
<evidence type="ECO:0000256" key="9">
    <source>
        <dbReference type="ARBA" id="ARBA00022989"/>
    </source>
</evidence>
<evidence type="ECO:0000259" key="17">
    <source>
        <dbReference type="PROSITE" id="PS50021"/>
    </source>
</evidence>
<dbReference type="GO" id="GO:0005856">
    <property type="term" value="C:cytoskeleton"/>
    <property type="evidence" value="ECO:0007669"/>
    <property type="project" value="UniProtKB-SubCell"/>
</dbReference>
<dbReference type="InterPro" id="IPR001589">
    <property type="entry name" value="Actinin_actin-bd_CS"/>
</dbReference>
<evidence type="ECO:0000256" key="13">
    <source>
        <dbReference type="ARBA" id="ARBA00023212"/>
    </source>
</evidence>
<dbReference type="FunFam" id="1.20.58.60:FF:000231">
    <property type="entry name" value="Spectrin repeat containing, nuclear envelope 1a"/>
    <property type="match status" value="1"/>
</dbReference>
<dbReference type="Pfam" id="PF25034">
    <property type="entry name" value="Spectrin_SYNE1"/>
    <property type="match status" value="1"/>
</dbReference>
<dbReference type="SMART" id="SM00150">
    <property type="entry name" value="SPEC"/>
    <property type="match status" value="25"/>
</dbReference>
<dbReference type="FunFam" id="1.10.418.10:FF:000037">
    <property type="entry name" value="nesprin-1 isoform X1"/>
    <property type="match status" value="1"/>
</dbReference>
<evidence type="ECO:0000256" key="6">
    <source>
        <dbReference type="ARBA" id="ARBA00022553"/>
    </source>
</evidence>
<protein>
    <recommendedName>
        <fullName evidence="17">Calponin-homology (CH) domain-containing protein</fullName>
    </recommendedName>
</protein>
<feature type="coiled-coil region" evidence="15">
    <location>
        <begin position="2642"/>
        <end position="2701"/>
    </location>
</feature>
<dbReference type="GO" id="GO:0031965">
    <property type="term" value="C:nuclear membrane"/>
    <property type="evidence" value="ECO:0007669"/>
    <property type="project" value="UniProtKB-SubCell"/>
</dbReference>
<sequence length="4663" mass="531497">MASCKGVSGKRVTSLNLVTGFFQYLHDEQEAVQKRTFTKWINSHLAKRNPPIIVNDLFEDIKDGVMLLALLEVLSGQNLPCEQGRKSKRIHWVSNIGTALKFLEGRRIKLVNINSTDIVDGRPSIVLGLIWTIILYFQIEELTSNLSLLSSLSGSTSSVDSAANSETGSPPSKRKVVTKFKGSAKKALLKWVHYTVGKRIGIEVKDFGQSWRSGFTFHSVIHAIRPDLTDLEKVRSRSNRENLESAFSIAENHLGIPRILDPEDVDVDKPDEKSIMTYVAQFLKHYPNPRETENEPLEEEREDRLVLREARAWLEQFERDITRMQVAEAGLQERYELFKSFRGQYEVKKKHVEVLIQPSQKDGKLSLDQVTVKQVWERVSARLLDWHIMLDKSLPSPLGTIGAWLHRVETILGEEIVIQQAHDETANIIHRKLEQHKDVIKALEGHKQIFHQIHRAGSVNGVPIPADQLEDIAERFEFITTASKLHLTRLDFLELKYRLLAFLVLAETKLKSWIIKYGRKESVQHLLQNYIDFFRHLPHWIQQHSVMNDAGNFLIETCDESVSRDLKQQLLLLNGRWRELFVKVKHYARADEVDKLKKEYLDGVSALKSFVETANEKQNSPVDVSFLNIKTYVQDMEVIKQKVPIMEAQYKLVSKTAQQLTKDTPQDEVTQMLSTMSTIKDQLIKVRERCQCLLLEAQQLLSPLDELEKEITAFFESLNHANQITSPGEAEGHSVAGFKARHQELADCQEDCKQAAIAAERNMQAVQSLLSDSKVLRHLDFSILQKKILHIQAAFQELVKQGVEWRTRMETNSNLLKRFEDCRKELEMVLQSTQTAMAEVGNPDRLLSRHTEFFGQLDQRTLNAFLKACDELTDILPEQEQQGLQDTVRSLHKQWKDLQAEAPYHLLRLQIEAARNKLVEMMEECKLQLEKENKLLTSTNSEELIVQHKCNKLLSSVGECIQHTDEIKSVLKQLTDSRQQLQAEGERLMDSKDLQEARNLHLHYQQQAKRFAARRREAQQLLARGRELHAAAELSTSSRGELQSQEAALQETERAADEQQRELEETLNQWQRFEDKKAELTEFLNRAGMGTDRSFSSLESLSSELEQAKAFCRDSEDKAAQAEGLLQTLENLKVGPNSKQSLQQQSRTLRDKIGNVRANLQNHVKHLEEIRALWASLSASFESLGHWVVEKQKELKDVEDWSIPLEEKLSKIKLLVDAVVSKSKEMRSLEEESQKLAQFVTSGEIARVKARLTQISRQWEDLHQRSQELGSELQNQVSLHQKHDKALKKVQQSLTDIEATLMGRSNKCSSAEEANRLIQAHQEFCQTIEQIKTPMASLSTTVRRVSNKDEAAQELNALQQKYERVRDQAQQVQVVLEDLLLLWQKYEKDLSSFVSWLERHETITSSWSPYLPSDQAKLQNEVHTLKELQSEVMSQESVHRSIVTQGKALYPTTSEENVKAMKSNLQQLDKRWQTLSHAVKKRIRLFEEAVEKHQQFDERLLRFSYWVERFLSGLQSTSEIISTDLQPALNHIKDQAGAVEQQRAEQQSLNDQVEQLCSMCELQDQLLHSRMAECFQLFQEANQVVERRKEVLGQLASFLETHRAAGNVLHRIRKTVETATNWDKVKTELLDKELGDVKPDIKQLESQATALDALISQAQYHMKQVGSDSRTSCRDLAEGLEAELESVQKLLGTKQSEAEALNSLWKSFKERKEQLLKAIEDIEEKADSESLKEPTLPALQLRLRLFSQLEEDLKALQHELQWLMDKAKQLTQKDKTLAAEAEKEINLLEVTWNDTKKLINDIQDQASFLLGLMRDHQSSKASLLKVIENSEAVAVIKSSLLDQEDLRRTLSRHEVVKSELNGTQEQLDGFTSKAKQLLGELKKIHGCDSVPFKQDLDSVVDQWLDVSERLDDNIERLSKSLALWEDVLNTSDEIDAWSKGSVSELNEMIGNLNDSQRMEGRLLEFQSDLKAKGEKLKTLHSKVCELMEIVKCQEPPPVLQAAEAESRKKLEHAQGVSEAARETLKDFSAQKSQMENYIENLTNWLHTVERSLSTCAEGCDAEDLRRVKELDLELVNQQSSIDTARENLNSFCRKYHSTELGGLGSALTELIKQYESINQLSSKTQARLQEALEEHFTGFLQEFQQWLCDARASVKECDDLSGDAHLIEEKLQKLEEFLTRASVGQNKLDAAVAEGNKLVPHLPKPSASQVQQQLANSQQEWESFLNQCQQNRKTLADYAEELTSFESLHKKLSVWLQQAEGRMATESIGENTKNIPMMQVEVERMEDFYEEIQGHRDAFDSLCQKAQTLNELGYGDGGATRPASQLLARHQQLAKTVKEKLRASQLGLQEHQVFEETLQSTWAWLREVQSRITAIDSTVGSKAALEKQLLQIQEILLMKGEGEVKLNMTLGKGEQSLKSSNNQEARDAIQNQLQALKEAWAKVVSSSVNCHSQLEWVVVQWNGFQESKKQLQQWMETTEQGVSQGLELQNDLKDKLLQLERHQSLLADIEKHSAVLSRLIEKAKELLERTGDASFTEDAQLEMRTQFADIVVVAKGKVKKLEDQVQDHQQYNIAVQELTNWLTSAKEELHRWSDLSGDSTALQRKLKKVTELIVSRRNGRERLNRVEALAAEVGEQTAPSGREALARELDALRADWQQWEESTLQAQGGLETMLSQTTSSEQEFQAQVAQLDKDLAEFKASLTACSHSLSQLQDKTTDEELVECWQKAKETEEALKEAESMSESLKGQLNDLCRFSKDLSSHSDKVSSLIKEYNSLCLQTAKYCQNKEKALEQRFRTTFREFQQWMINTKITTCFDTPQNIDEATAIIQKLQDFLSESEACQSKLNTLISKGELLSRILSKEKAEAIQTKVSTAKEDWKNLLTSLHQKEAALQNLQSQMKDFEAGVGPVQEWLVATEAAVQGSSSQLPDLVAKKNEQFRLQSVLEDITYREPQLNKLKEKAQHLWEDQASNKSFMHRVSQLSAWYLALSNLAKEKTLRVQRTVSEHQQFSQGLKELQDWLADARHMLESYCAPTADKNLLDSRMAKVEALLALRQEKEIQLKMVLTRGESVLRSTSPEGTVAIRQQMAGLKDSWDSLLSFSIQCKSQLEGALSQWTSYQDDVRQFMSWMDRMEGDLKASERQCTELRDKATALGKAKEGTRKAEEQLLLHQEYQQGLKSFEEWLEQEKENLCCCSHLGNDVETLESTLRDLEDLEKHCTEGQTLMSAVLQSQEKMTLSGSTYMEDRILESAQRDWHLYQRRLAETKEKVNATLSMLRKLEKMFQQVDVWLSDLEGKVNLRTGRKSDRDTKQTQLQQLQKWNEEILARKDEVERVGLLAHQVLEESHINSSVGSQATHLAARYQGILLHVVDQTKLLKEELRALEEADLALGTYTDWLRATQKNFKNMAVALNVVDKTAMENKIKKFEKSERAIEYLEGPEAQGLRESMDGHIGQLNELTSSIRRERGNLEKCLYLTKEFLDKYQSQTKWLAEYQAILQIPVEPKVELFEKKAQLAKYKAIQQTIVSHEPGIKLVIEKGQAVFELIHDPTVSDNLKRLQTDYQELCSTVMVCVQNLGEKVREHEDYNSNLQEVEKWLLQISTRLVAPDTTQSTNLEMATQHLARHKPIMEEIAGFEHALASLRSKGDSLIANCSEGLQGKFKHQVQGHLQGIRDSYSAICSTAQRLYQSLERELQKHVSHQDTLQQCQAWLHSVQQELKPRDHPPTSPRKSLKQVKHYRALQEQASTYLELLCSMCDLSDDTVKIAAADIQHTKQAIEQRLVRSQELALGWEEVKRQKAELGACFLETEQQLHSLKRRPAELELKIAQKQVAQVQSTAEHLEALRKLAGEVQAQRFVLDDLKEQKQMLMDRLDPEDKELIKEQSSHLERQWVQLEGLIEKKIQLSARVLEELSQCQARLDDLLEWAEAQAQLFGEALRCSPPAELAQTLLPDHIAVCNELESQELAHGALTEEAERILAQLGLDERQQLQRALSALHGRMGSLHEAVGQRRKYLSQALSDRTQFLMAVGLASSWVQQNRLVATSKEPAALMPAEVGKQIRSCKSVGSRLKEYQTDVAALWAQGRELAKEATEEETSEIMAQLQELQATYDSALQEGAQRLQELEKVLLSRKYFKADLDRVCQWMKQADVVTFPQVSLMGGDAELSSQLARYRQVLEQSAEHENLLLLVQRAGRELLPSLSEADHSFLDEKLNALPRQFNSIVGLAKEKSEKVQEAMVARQEYASLVSLTGKALGELEEQLVRVSKARLSLSSEEAESACSDCRALLDEVTGLGKAVDDLNQRKETFRSSGQPWMPDEVAGLSGLHSRLRRQAERQLALLGDTAKAYREHEACSLRLEARLRALAEELVRVNEETLSVEERLKNYHALAGAVQEVSSLLKGLIEQVEQFSPELDSGAREARSQQLQAWKEELQSAQGTISARIMECESRLIQTIDFQTEIQHSLDWLQQVKGDLSADLNLDVNLQGVQEEIRKSQILEEEVQSSLRIMAALSSKEKEKYSESRELMPPEVESNLLELSRLETEVQETLTSKKTSLDLAQTLVQQYLRAVQSARGWLDDASALLQQTGDGVDVEASEETLRRHVGFFATEAELASRLGELEALMPGFLPLINTAGREHVEQNLASLQQWRADTEQQAEAQQAILQR</sequence>
<evidence type="ECO:0000256" key="14">
    <source>
        <dbReference type="ARBA" id="ARBA00023242"/>
    </source>
</evidence>
<evidence type="ECO:0000256" key="2">
    <source>
        <dbReference type="ARBA" id="ARBA00004204"/>
    </source>
</evidence>
<evidence type="ECO:0000256" key="8">
    <source>
        <dbReference type="ARBA" id="ARBA00022737"/>
    </source>
</evidence>
<dbReference type="Gene3D" id="1.10.418.10">
    <property type="entry name" value="Calponin-like domain"/>
    <property type="match status" value="2"/>
</dbReference>
<dbReference type="Gene3D" id="1.20.58.60">
    <property type="match status" value="19"/>
</dbReference>
<evidence type="ECO:0000256" key="15">
    <source>
        <dbReference type="SAM" id="Coils"/>
    </source>
</evidence>
<dbReference type="CDD" id="cd21241">
    <property type="entry name" value="CH_SYNE1_rpt1"/>
    <property type="match status" value="1"/>
</dbReference>
<feature type="coiled-coil region" evidence="15">
    <location>
        <begin position="1677"/>
        <end position="1773"/>
    </location>
</feature>
<dbReference type="InterPro" id="IPR036872">
    <property type="entry name" value="CH_dom_sf"/>
</dbReference>
<dbReference type="CDD" id="cd21243">
    <property type="entry name" value="CH_SYNE1_rpt2"/>
    <property type="match status" value="1"/>
</dbReference>
<dbReference type="InterPro" id="IPR057057">
    <property type="entry name" value="Spectrin_SYNE1"/>
</dbReference>
<dbReference type="InterPro" id="IPR002017">
    <property type="entry name" value="Spectrin_repeat"/>
</dbReference>
<evidence type="ECO:0000256" key="7">
    <source>
        <dbReference type="ARBA" id="ARBA00022692"/>
    </source>
</evidence>
<dbReference type="EMBL" id="BEZZ01000453">
    <property type="protein sequence ID" value="GCC32670.1"/>
    <property type="molecule type" value="Genomic_DNA"/>
</dbReference>
<reference evidence="18 19" key="1">
    <citation type="journal article" date="2018" name="Nat. Ecol. Evol.">
        <title>Shark genomes provide insights into elasmobranch evolution and the origin of vertebrates.</title>
        <authorList>
            <person name="Hara Y"/>
            <person name="Yamaguchi K"/>
            <person name="Onimaru K"/>
            <person name="Kadota M"/>
            <person name="Koyanagi M"/>
            <person name="Keeley SD"/>
            <person name="Tatsumi K"/>
            <person name="Tanaka K"/>
            <person name="Motone F"/>
            <person name="Kageyama Y"/>
            <person name="Nozu R"/>
            <person name="Adachi N"/>
            <person name="Nishimura O"/>
            <person name="Nakagawa R"/>
            <person name="Tanegashima C"/>
            <person name="Kiyatake I"/>
            <person name="Matsumoto R"/>
            <person name="Murakumo K"/>
            <person name="Nishida K"/>
            <person name="Terakita A"/>
            <person name="Kuratani S"/>
            <person name="Sato K"/>
            <person name="Hyodo S Kuraku.S."/>
        </authorList>
    </citation>
    <scope>NUCLEOTIDE SEQUENCE [LARGE SCALE GENOMIC DNA]</scope>
</reference>
<dbReference type="PROSITE" id="PS50021">
    <property type="entry name" value="CH"/>
    <property type="match status" value="2"/>
</dbReference>
<gene>
    <name evidence="18" type="ORF">chiPu_0011134</name>
</gene>
<dbReference type="Pfam" id="PF00307">
    <property type="entry name" value="CH"/>
    <property type="match status" value="2"/>
</dbReference>
<comment type="similarity">
    <text evidence="4">Belongs to the nesprin family.</text>
</comment>
<dbReference type="PROSITE" id="PS00020">
    <property type="entry name" value="ACTININ_2"/>
    <property type="match status" value="1"/>
</dbReference>
<dbReference type="PANTHER" id="PTHR14514">
    <property type="entry name" value="PKA ANCHORING PROTEIN"/>
    <property type="match status" value="1"/>
</dbReference>
<dbReference type="CDD" id="cd00176">
    <property type="entry name" value="SPEC"/>
    <property type="match status" value="4"/>
</dbReference>
<dbReference type="InterPro" id="IPR057932">
    <property type="entry name" value="Spectrin_SYNE1_3"/>
</dbReference>
<accession>A0A401SQJ9</accession>
<feature type="coiled-coil region" evidence="15">
    <location>
        <begin position="4087"/>
        <end position="4114"/>
    </location>
</feature>
<feature type="region of interest" description="Disordered" evidence="16">
    <location>
        <begin position="1032"/>
        <end position="1056"/>
    </location>
</feature>
<keyword evidence="10 15" id="KW-0175">Coiled coil</keyword>
<feature type="domain" description="Calponin-homology (CH)" evidence="17">
    <location>
        <begin position="182"/>
        <end position="287"/>
    </location>
</feature>
<dbReference type="InterPro" id="IPR001715">
    <property type="entry name" value="CH_dom"/>
</dbReference>
<dbReference type="OMA" id="KANIAQC"/>
<proteinExistence type="inferred from homology"/>
<dbReference type="GO" id="GO:0030017">
    <property type="term" value="C:sarcomere"/>
    <property type="evidence" value="ECO:0007669"/>
    <property type="project" value="UniProtKB-SubCell"/>
</dbReference>
<dbReference type="SUPFAM" id="SSF46966">
    <property type="entry name" value="Spectrin repeat"/>
    <property type="match status" value="26"/>
</dbReference>